<proteinExistence type="predicted"/>
<protein>
    <submittedName>
        <fullName evidence="2">Uncharacterized protein</fullName>
    </submittedName>
</protein>
<dbReference type="KEGG" id="gax:Pan161_32120"/>
<dbReference type="EMBL" id="CP036343">
    <property type="protein sequence ID" value="QDT91553.1"/>
    <property type="molecule type" value="Genomic_DNA"/>
</dbReference>
<accession>A0A517VEW6</accession>
<dbReference type="AlphaFoldDB" id="A0A517VEW6"/>
<feature type="transmembrane region" description="Helical" evidence="1">
    <location>
        <begin position="93"/>
        <end position="117"/>
    </location>
</feature>
<keyword evidence="3" id="KW-1185">Reference proteome</keyword>
<feature type="transmembrane region" description="Helical" evidence="1">
    <location>
        <begin position="123"/>
        <end position="146"/>
    </location>
</feature>
<reference evidence="2 3" key="1">
    <citation type="submission" date="2019-02" db="EMBL/GenBank/DDBJ databases">
        <title>Deep-cultivation of Planctomycetes and their phenomic and genomic characterization uncovers novel biology.</title>
        <authorList>
            <person name="Wiegand S."/>
            <person name="Jogler M."/>
            <person name="Boedeker C."/>
            <person name="Pinto D."/>
            <person name="Vollmers J."/>
            <person name="Rivas-Marin E."/>
            <person name="Kohn T."/>
            <person name="Peeters S.H."/>
            <person name="Heuer A."/>
            <person name="Rast P."/>
            <person name="Oberbeckmann S."/>
            <person name="Bunk B."/>
            <person name="Jeske O."/>
            <person name="Meyerdierks A."/>
            <person name="Storesund J.E."/>
            <person name="Kallscheuer N."/>
            <person name="Luecker S."/>
            <person name="Lage O.M."/>
            <person name="Pohl T."/>
            <person name="Merkel B.J."/>
            <person name="Hornburger P."/>
            <person name="Mueller R.-W."/>
            <person name="Bruemmer F."/>
            <person name="Labrenz M."/>
            <person name="Spormann A.M."/>
            <person name="Op den Camp H."/>
            <person name="Overmann J."/>
            <person name="Amann R."/>
            <person name="Jetten M.S.M."/>
            <person name="Mascher T."/>
            <person name="Medema M.H."/>
            <person name="Devos D.P."/>
            <person name="Kaster A.-K."/>
            <person name="Ovreas L."/>
            <person name="Rohde M."/>
            <person name="Galperin M.Y."/>
            <person name="Jogler C."/>
        </authorList>
    </citation>
    <scope>NUCLEOTIDE SEQUENCE [LARGE SCALE GENOMIC DNA]</scope>
    <source>
        <strain evidence="2 3">Pan161</strain>
    </source>
</reference>
<keyword evidence="1" id="KW-1133">Transmembrane helix</keyword>
<evidence type="ECO:0000313" key="2">
    <source>
        <dbReference type="EMBL" id="QDT91553.1"/>
    </source>
</evidence>
<evidence type="ECO:0000256" key="1">
    <source>
        <dbReference type="SAM" id="Phobius"/>
    </source>
</evidence>
<organism evidence="2 3">
    <name type="scientific">Gimesia algae</name>
    <dbReference type="NCBI Taxonomy" id="2527971"/>
    <lineage>
        <taxon>Bacteria</taxon>
        <taxon>Pseudomonadati</taxon>
        <taxon>Planctomycetota</taxon>
        <taxon>Planctomycetia</taxon>
        <taxon>Planctomycetales</taxon>
        <taxon>Planctomycetaceae</taxon>
        <taxon>Gimesia</taxon>
    </lineage>
</organism>
<sequence>MEKPKLGEPDSHVMMRHAKTILRFLLIVALIATSVLLVFFRPAAYLAALPVPVLFLGFVFVNYLERQSKAKMLRSTNQSTISQKEVEMDVQYAGIYTAMALMLLLALGTFIVAATMVEDWSMMGMVAAVLFLLSVVILFPYIPLFIADAEHDERDKLQHEAAFREEPKE</sequence>
<feature type="transmembrane region" description="Helical" evidence="1">
    <location>
        <begin position="46"/>
        <end position="64"/>
    </location>
</feature>
<keyword evidence="1" id="KW-0472">Membrane</keyword>
<dbReference type="Proteomes" id="UP000316855">
    <property type="component" value="Chromosome"/>
</dbReference>
<keyword evidence="1" id="KW-0812">Transmembrane</keyword>
<feature type="transmembrane region" description="Helical" evidence="1">
    <location>
        <begin position="21"/>
        <end position="40"/>
    </location>
</feature>
<name>A0A517VEW6_9PLAN</name>
<evidence type="ECO:0000313" key="3">
    <source>
        <dbReference type="Proteomes" id="UP000316855"/>
    </source>
</evidence>
<gene>
    <name evidence="2" type="ORF">Pan161_32120</name>
</gene>